<dbReference type="EMBL" id="AP029265">
    <property type="protein sequence ID" value="BFF97884.1"/>
    <property type="molecule type" value="Genomic_DNA"/>
</dbReference>
<keyword evidence="1" id="KW-0862">Zinc</keyword>
<feature type="region of interest" description="Disordered" evidence="2">
    <location>
        <begin position="1"/>
        <end position="44"/>
    </location>
</feature>
<feature type="domain" description="C2H2-type" evidence="3">
    <location>
        <begin position="189"/>
        <end position="216"/>
    </location>
</feature>
<gene>
    <name evidence="4" type="ORF">DMAD_06192</name>
</gene>
<dbReference type="PROSITE" id="PS50157">
    <property type="entry name" value="ZINC_FINGER_C2H2_2"/>
    <property type="match status" value="2"/>
</dbReference>
<sequence length="285" mass="32338">MEIFGQKVARKMERSTKKQKHDHDYEHDLDYEHADSSSSTSNMMEAFDDDSQTLLHEVGVEADVENSRKAVERTLIYLSEANHKATPSRAVRRKAQGGHTGSVDKGRGDGKRTKKKLSKDAAGGDKIRIRALDSARRNGLSLSDDTEESDMESLSRRLQDVVLEAEQAERRMSGVYGRKQMSTKPAGAYTCNVCGAKFRIKSLLGAHRRTHDEDFAVRFRTHRAGGSNTTLTNGHVCKYCDRKFDLERTLHIHKLCHCKKIPPQLRRKLPYTELLHEKKAPLHDQ</sequence>
<keyword evidence="1" id="KW-0863">Zinc-finger</keyword>
<dbReference type="GO" id="GO:0008270">
    <property type="term" value="F:zinc ion binding"/>
    <property type="evidence" value="ECO:0007669"/>
    <property type="project" value="UniProtKB-KW"/>
</dbReference>
<feature type="compositionally biased region" description="Basic and acidic residues" evidence="2">
    <location>
        <begin position="10"/>
        <end position="35"/>
    </location>
</feature>
<dbReference type="InterPro" id="IPR036236">
    <property type="entry name" value="Znf_C2H2_sf"/>
</dbReference>
<accession>A0AAU9FQG5</accession>
<evidence type="ECO:0000256" key="1">
    <source>
        <dbReference type="PROSITE-ProRule" id="PRU00042"/>
    </source>
</evidence>
<dbReference type="Gene3D" id="3.30.160.60">
    <property type="entry name" value="Classic Zinc Finger"/>
    <property type="match status" value="1"/>
</dbReference>
<dbReference type="PROSITE" id="PS00028">
    <property type="entry name" value="ZINC_FINGER_C2H2_1"/>
    <property type="match status" value="2"/>
</dbReference>
<evidence type="ECO:0000313" key="4">
    <source>
        <dbReference type="EMBL" id="BFF97884.1"/>
    </source>
</evidence>
<feature type="compositionally biased region" description="Basic and acidic residues" evidence="2">
    <location>
        <begin position="102"/>
        <end position="111"/>
    </location>
</feature>
<dbReference type="SMART" id="SM00355">
    <property type="entry name" value="ZnF_C2H2"/>
    <property type="match status" value="2"/>
</dbReference>
<protein>
    <recommendedName>
        <fullName evidence="3">C2H2-type domain-containing protein</fullName>
    </recommendedName>
</protein>
<organism evidence="4 5">
    <name type="scientific">Drosophila madeirensis</name>
    <name type="common">Fruit fly</name>
    <dbReference type="NCBI Taxonomy" id="30013"/>
    <lineage>
        <taxon>Eukaryota</taxon>
        <taxon>Metazoa</taxon>
        <taxon>Ecdysozoa</taxon>
        <taxon>Arthropoda</taxon>
        <taxon>Hexapoda</taxon>
        <taxon>Insecta</taxon>
        <taxon>Pterygota</taxon>
        <taxon>Neoptera</taxon>
        <taxon>Endopterygota</taxon>
        <taxon>Diptera</taxon>
        <taxon>Brachycera</taxon>
        <taxon>Muscomorpha</taxon>
        <taxon>Ephydroidea</taxon>
        <taxon>Drosophilidae</taxon>
        <taxon>Drosophila</taxon>
        <taxon>Sophophora</taxon>
    </lineage>
</organism>
<evidence type="ECO:0000259" key="3">
    <source>
        <dbReference type="PROSITE" id="PS50157"/>
    </source>
</evidence>
<name>A0AAU9FQG5_DROMD</name>
<feature type="region of interest" description="Disordered" evidence="2">
    <location>
        <begin position="83"/>
        <end position="123"/>
    </location>
</feature>
<dbReference type="SUPFAM" id="SSF57667">
    <property type="entry name" value="beta-beta-alpha zinc fingers"/>
    <property type="match status" value="1"/>
</dbReference>
<reference evidence="4 5" key="1">
    <citation type="submission" date="2024-02" db="EMBL/GenBank/DDBJ databases">
        <title>A chromosome-level genome assembly of Drosophila madeirensis, a fruit fly species endemic to Madeira island.</title>
        <authorList>
            <person name="Tomihara K."/>
            <person name="Llopart A."/>
            <person name="Yamamoto D."/>
        </authorList>
    </citation>
    <scope>NUCLEOTIDE SEQUENCE [LARGE SCALE GENOMIC DNA]</scope>
    <source>
        <strain evidence="4 5">RF1</strain>
    </source>
</reference>
<dbReference type="InterPro" id="IPR013087">
    <property type="entry name" value="Znf_C2H2_type"/>
</dbReference>
<proteinExistence type="predicted"/>
<feature type="domain" description="C2H2-type" evidence="3">
    <location>
        <begin position="235"/>
        <end position="262"/>
    </location>
</feature>
<dbReference type="AlphaFoldDB" id="A0AAU9FQG5"/>
<keyword evidence="1" id="KW-0479">Metal-binding</keyword>
<evidence type="ECO:0000313" key="5">
    <source>
        <dbReference type="Proteomes" id="UP001500889"/>
    </source>
</evidence>
<dbReference type="Proteomes" id="UP001500889">
    <property type="component" value="Chromosome J"/>
</dbReference>
<keyword evidence="5" id="KW-1185">Reference proteome</keyword>
<evidence type="ECO:0000256" key="2">
    <source>
        <dbReference type="SAM" id="MobiDB-lite"/>
    </source>
</evidence>